<accession>A0A9N9FLH1</accession>
<sequence>MTDRKRRRDASPTNSPVPSDSIPPFSPIGSPLSDSDASAVEDNVIEDDSNSIESEDDQGEDLFGSDMEADYRENRRQDRYESEHVDDQIYDPIDPETRRMAERTMYRRDVEEGRLPAAFDDDEDRRYDVFRARGRFFDDVDDMDLEIAEVEIDPVNLGDIKTASINEWVTSEGPRKAIKTKFRSFLASYKDFNGNPVYGARVKTLCEEQIESLEVSYKHLAEAEPIIAAFLAKAPAEMLKIFDEVAFKVALRYYPNYGEIHRETHVRIVDLPTFHTLRDLRRTHVNTLVRISGVVTRRTGVFPQLKYVKFNCAKCGNVMGPFYQDIQNELKISHCVHCESRGPFLLNAEQTYYRNYQKITLQETPGSVPPGRLPRHREVILLWDLIDSVKPGEEIEVTGIYRNNFDAVLNVKSGFPTFATIIEANYISKKDDLFSNFRLSEEDKQRLEALKKDENIGSKIINSIAPSIYGHEDIKRAIALSLFGGVPKNVGGKHRLRGDINVLLLGDPGTAKSQFLKYIEKTAHRVVYTTGQGASAVGLTASVRKDPITREWTLEGGALVLADKGVCLIDEFDKMNDADRTSIHEAMEQQSISISKAGIVTSLQARCAVIAAANPVRGRYNTSVPFSQNVDLTEPILSRFDVMCVVKDIIDPTTDETLAKFVVNSHMRSHPDCQSTEEQTLLQSMDLIDQETLRKYIMYAKELEPKLHQLDQDKLSQLYSDLRREAGDSIPITVRHLESMLRLAEANARMHLRTHTNSSDVDVAIDVVLQSFFASQKYSVASRLRRTFAKYINRTRNYHEILLHVLNTIVREKVKLMRAERPADAPNRVAINKTELQNRAKNLDIHTIEPFLKSNEFKKNFKEEGNTIVKLFAEA</sequence>
<dbReference type="FunFam" id="3.40.50.300:FF:000138">
    <property type="entry name" value="DNA helicase"/>
    <property type="match status" value="1"/>
</dbReference>
<keyword evidence="15" id="KW-0131">Cell cycle</keyword>
<dbReference type="Proteomes" id="UP000789572">
    <property type="component" value="Unassembled WGS sequence"/>
</dbReference>
<proteinExistence type="inferred from homology"/>
<dbReference type="Gene3D" id="2.40.50.140">
    <property type="entry name" value="Nucleic acid-binding proteins"/>
    <property type="match status" value="1"/>
</dbReference>
<dbReference type="SUPFAM" id="SSF52540">
    <property type="entry name" value="P-loop containing nucleoside triphosphate hydrolases"/>
    <property type="match status" value="1"/>
</dbReference>
<dbReference type="InterPro" id="IPR041562">
    <property type="entry name" value="MCM_lid"/>
</dbReference>
<dbReference type="Gene3D" id="3.40.50.300">
    <property type="entry name" value="P-loop containing nucleotide triphosphate hydrolases"/>
    <property type="match status" value="1"/>
</dbReference>
<dbReference type="GO" id="GO:1902975">
    <property type="term" value="P:mitotic DNA replication initiation"/>
    <property type="evidence" value="ECO:0007669"/>
    <property type="project" value="TreeGrafter"/>
</dbReference>
<comment type="caution">
    <text evidence="18">The sequence shown here is derived from an EMBL/GenBank/DDBJ whole genome shotgun (WGS) entry which is preliminary data.</text>
</comment>
<dbReference type="SMART" id="SM00350">
    <property type="entry name" value="MCM"/>
    <property type="match status" value="1"/>
</dbReference>
<evidence type="ECO:0000256" key="5">
    <source>
        <dbReference type="ARBA" id="ARBA00022705"/>
    </source>
</evidence>
<dbReference type="GO" id="GO:0003697">
    <property type="term" value="F:single-stranded DNA binding"/>
    <property type="evidence" value="ECO:0007669"/>
    <property type="project" value="TreeGrafter"/>
</dbReference>
<dbReference type="PANTHER" id="PTHR11630">
    <property type="entry name" value="DNA REPLICATION LICENSING FACTOR MCM FAMILY MEMBER"/>
    <property type="match status" value="1"/>
</dbReference>
<dbReference type="Pfam" id="PF14551">
    <property type="entry name" value="MCM_N"/>
    <property type="match status" value="1"/>
</dbReference>
<dbReference type="InterPro" id="IPR033762">
    <property type="entry name" value="MCM_OB"/>
</dbReference>
<evidence type="ECO:0000256" key="3">
    <source>
        <dbReference type="ARBA" id="ARBA00012551"/>
    </source>
</evidence>
<evidence type="ECO:0000259" key="17">
    <source>
        <dbReference type="PROSITE" id="PS50051"/>
    </source>
</evidence>
<dbReference type="PANTHER" id="PTHR11630:SF44">
    <property type="entry name" value="DNA REPLICATION LICENSING FACTOR MCM2"/>
    <property type="match status" value="1"/>
</dbReference>
<evidence type="ECO:0000256" key="1">
    <source>
        <dbReference type="ARBA" id="ARBA00004123"/>
    </source>
</evidence>
<dbReference type="InterPro" id="IPR031327">
    <property type="entry name" value="MCM"/>
</dbReference>
<evidence type="ECO:0000256" key="7">
    <source>
        <dbReference type="ARBA" id="ARBA00022741"/>
    </source>
</evidence>
<dbReference type="InterPro" id="IPR027925">
    <property type="entry name" value="MCM_N"/>
</dbReference>
<evidence type="ECO:0000256" key="9">
    <source>
        <dbReference type="ARBA" id="ARBA00022801"/>
    </source>
</evidence>
<dbReference type="InterPro" id="IPR008045">
    <property type="entry name" value="MCM2"/>
</dbReference>
<dbReference type="Pfam" id="PF17207">
    <property type="entry name" value="MCM_OB"/>
    <property type="match status" value="1"/>
</dbReference>
<evidence type="ECO:0000256" key="12">
    <source>
        <dbReference type="ARBA" id="ARBA00022840"/>
    </source>
</evidence>
<dbReference type="CDD" id="cd17753">
    <property type="entry name" value="MCM2"/>
    <property type="match status" value="1"/>
</dbReference>
<dbReference type="GO" id="GO:0043138">
    <property type="term" value="F:3'-5' DNA helicase activity"/>
    <property type="evidence" value="ECO:0007669"/>
    <property type="project" value="TreeGrafter"/>
</dbReference>
<name>A0A9N9FLH1_9GLOM</name>
<evidence type="ECO:0000313" key="19">
    <source>
        <dbReference type="Proteomes" id="UP000789572"/>
    </source>
</evidence>
<evidence type="ECO:0000256" key="11">
    <source>
        <dbReference type="ARBA" id="ARBA00022833"/>
    </source>
</evidence>
<dbReference type="InterPro" id="IPR018525">
    <property type="entry name" value="MCM_CS"/>
</dbReference>
<dbReference type="GO" id="GO:0016787">
    <property type="term" value="F:hydrolase activity"/>
    <property type="evidence" value="ECO:0007669"/>
    <property type="project" value="UniProtKB-KW"/>
</dbReference>
<protein>
    <recommendedName>
        <fullName evidence="4">DNA replication licensing factor MCM2</fullName>
        <ecNumber evidence="3">3.6.4.12</ecNumber>
    </recommendedName>
</protein>
<keyword evidence="19" id="KW-1185">Reference proteome</keyword>
<keyword evidence="10" id="KW-0347">Helicase</keyword>
<dbReference type="InterPro" id="IPR001208">
    <property type="entry name" value="MCM_dom"/>
</dbReference>
<dbReference type="Pfam" id="PF17855">
    <property type="entry name" value="MCM_lid"/>
    <property type="match status" value="1"/>
</dbReference>
<keyword evidence="12" id="KW-0067">ATP-binding</keyword>
<dbReference type="PROSITE" id="PS00847">
    <property type="entry name" value="MCM_1"/>
    <property type="match status" value="1"/>
</dbReference>
<comment type="subcellular location">
    <subcellularLocation>
        <location evidence="1">Nucleus</location>
    </subcellularLocation>
</comment>
<evidence type="ECO:0000256" key="4">
    <source>
        <dbReference type="ARBA" id="ARBA00018925"/>
    </source>
</evidence>
<keyword evidence="8" id="KW-0863">Zinc-finger</keyword>
<dbReference type="EC" id="3.6.4.12" evidence="3"/>
<keyword evidence="11" id="KW-0862">Zinc</keyword>
<feature type="compositionally biased region" description="Basic and acidic residues" evidence="16">
    <location>
        <begin position="69"/>
        <end position="87"/>
    </location>
</feature>
<dbReference type="Gene3D" id="3.30.1640.10">
    <property type="entry name" value="mini-chromosome maintenance (MCM) complex, chain A, domain 1"/>
    <property type="match status" value="1"/>
</dbReference>
<dbReference type="GO" id="GO:0005656">
    <property type="term" value="C:nuclear pre-replicative complex"/>
    <property type="evidence" value="ECO:0007669"/>
    <property type="project" value="UniProtKB-ARBA"/>
</dbReference>
<keyword evidence="6" id="KW-0479">Metal-binding</keyword>
<evidence type="ECO:0000256" key="13">
    <source>
        <dbReference type="ARBA" id="ARBA00023125"/>
    </source>
</evidence>
<evidence type="ECO:0000256" key="2">
    <source>
        <dbReference type="ARBA" id="ARBA00008010"/>
    </source>
</evidence>
<organism evidence="18 19">
    <name type="scientific">Paraglomus occultum</name>
    <dbReference type="NCBI Taxonomy" id="144539"/>
    <lineage>
        <taxon>Eukaryota</taxon>
        <taxon>Fungi</taxon>
        <taxon>Fungi incertae sedis</taxon>
        <taxon>Mucoromycota</taxon>
        <taxon>Glomeromycotina</taxon>
        <taxon>Glomeromycetes</taxon>
        <taxon>Paraglomerales</taxon>
        <taxon>Paraglomeraceae</taxon>
        <taxon>Paraglomus</taxon>
    </lineage>
</organism>
<dbReference type="GO" id="GO:0005524">
    <property type="term" value="F:ATP binding"/>
    <property type="evidence" value="ECO:0007669"/>
    <property type="project" value="UniProtKB-KW"/>
</dbReference>
<keyword evidence="5" id="KW-0235">DNA replication</keyword>
<dbReference type="PRINTS" id="PR01658">
    <property type="entry name" value="MCMPROTEIN2"/>
</dbReference>
<dbReference type="Pfam" id="PF23669">
    <property type="entry name" value="WHD_MCM2"/>
    <property type="match status" value="1"/>
</dbReference>
<evidence type="ECO:0000256" key="6">
    <source>
        <dbReference type="ARBA" id="ARBA00022723"/>
    </source>
</evidence>
<keyword evidence="14" id="KW-0539">Nucleus</keyword>
<dbReference type="Gene3D" id="2.20.28.10">
    <property type="match status" value="1"/>
</dbReference>
<feature type="domain" description="MCM C-terminal AAA(+) ATPase" evidence="17">
    <location>
        <begin position="456"/>
        <end position="662"/>
    </location>
</feature>
<dbReference type="PROSITE" id="PS50051">
    <property type="entry name" value="MCM_2"/>
    <property type="match status" value="1"/>
</dbReference>
<feature type="compositionally biased region" description="Acidic residues" evidence="16">
    <location>
        <begin position="43"/>
        <end position="60"/>
    </location>
</feature>
<dbReference type="PRINTS" id="PR01657">
    <property type="entry name" value="MCMFAMILY"/>
</dbReference>
<keyword evidence="9" id="KW-0378">Hydrolase</keyword>
<dbReference type="AlphaFoldDB" id="A0A9N9FLH1"/>
<comment type="similarity">
    <text evidence="2">Belongs to the MCM family.</text>
</comment>
<evidence type="ECO:0000256" key="14">
    <source>
        <dbReference type="ARBA" id="ARBA00023242"/>
    </source>
</evidence>
<reference evidence="18" key="1">
    <citation type="submission" date="2021-06" db="EMBL/GenBank/DDBJ databases">
        <authorList>
            <person name="Kallberg Y."/>
            <person name="Tangrot J."/>
            <person name="Rosling A."/>
        </authorList>
    </citation>
    <scope>NUCLEOTIDE SEQUENCE</scope>
    <source>
        <strain evidence="18">IA702</strain>
    </source>
</reference>
<evidence type="ECO:0000256" key="16">
    <source>
        <dbReference type="SAM" id="MobiDB-lite"/>
    </source>
</evidence>
<dbReference type="GO" id="GO:0031261">
    <property type="term" value="C:DNA replication preinitiation complex"/>
    <property type="evidence" value="ECO:0007669"/>
    <property type="project" value="UniProtKB-ARBA"/>
</dbReference>
<gene>
    <name evidence="18" type="ORF">POCULU_LOCUS4551</name>
</gene>
<dbReference type="InterPro" id="IPR059098">
    <property type="entry name" value="WHD_MCM2"/>
</dbReference>
<dbReference type="OrthoDB" id="844at2759"/>
<dbReference type="EMBL" id="CAJVPJ010000599">
    <property type="protein sequence ID" value="CAG8541298.1"/>
    <property type="molecule type" value="Genomic_DNA"/>
</dbReference>
<dbReference type="InterPro" id="IPR012340">
    <property type="entry name" value="NA-bd_OB-fold"/>
</dbReference>
<dbReference type="GO" id="GO:0006279">
    <property type="term" value="P:premeiotic DNA replication"/>
    <property type="evidence" value="ECO:0007669"/>
    <property type="project" value="UniProtKB-ARBA"/>
</dbReference>
<keyword evidence="7" id="KW-0547">Nucleotide-binding</keyword>
<feature type="region of interest" description="Disordered" evidence="16">
    <location>
        <begin position="1"/>
        <end position="88"/>
    </location>
</feature>
<dbReference type="SUPFAM" id="SSF50249">
    <property type="entry name" value="Nucleic acid-binding proteins"/>
    <property type="match status" value="1"/>
</dbReference>
<dbReference type="GO" id="GO:0043596">
    <property type="term" value="C:nuclear replication fork"/>
    <property type="evidence" value="ECO:0007669"/>
    <property type="project" value="UniProtKB-ARBA"/>
</dbReference>
<dbReference type="Pfam" id="PF12619">
    <property type="entry name" value="MCM2_N"/>
    <property type="match status" value="1"/>
</dbReference>
<evidence type="ECO:0000256" key="15">
    <source>
        <dbReference type="ARBA" id="ARBA00023306"/>
    </source>
</evidence>
<dbReference type="GO" id="GO:0000727">
    <property type="term" value="P:double-strand break repair via break-induced replication"/>
    <property type="evidence" value="ECO:0007669"/>
    <property type="project" value="TreeGrafter"/>
</dbReference>
<dbReference type="GO" id="GO:0017116">
    <property type="term" value="F:single-stranded DNA helicase activity"/>
    <property type="evidence" value="ECO:0007669"/>
    <property type="project" value="TreeGrafter"/>
</dbReference>
<dbReference type="GO" id="GO:0008270">
    <property type="term" value="F:zinc ion binding"/>
    <property type="evidence" value="ECO:0007669"/>
    <property type="project" value="UniProtKB-KW"/>
</dbReference>
<evidence type="ECO:0000256" key="10">
    <source>
        <dbReference type="ARBA" id="ARBA00022806"/>
    </source>
</evidence>
<keyword evidence="13" id="KW-0238">DNA-binding</keyword>
<evidence type="ECO:0000256" key="8">
    <source>
        <dbReference type="ARBA" id="ARBA00022771"/>
    </source>
</evidence>
<dbReference type="InterPro" id="IPR027417">
    <property type="entry name" value="P-loop_NTPase"/>
</dbReference>
<dbReference type="Pfam" id="PF00493">
    <property type="entry name" value="MCM"/>
    <property type="match status" value="1"/>
</dbReference>
<dbReference type="GO" id="GO:0042555">
    <property type="term" value="C:MCM complex"/>
    <property type="evidence" value="ECO:0007669"/>
    <property type="project" value="InterPro"/>
</dbReference>
<evidence type="ECO:0000313" key="18">
    <source>
        <dbReference type="EMBL" id="CAG8541298.1"/>
    </source>
</evidence>